<dbReference type="GO" id="GO:0006888">
    <property type="term" value="P:endoplasmic reticulum to Golgi vesicle-mediated transport"/>
    <property type="evidence" value="ECO:0007669"/>
    <property type="project" value="TreeGrafter"/>
</dbReference>
<dbReference type="Proteomes" id="UP000042958">
    <property type="component" value="Unassembled WGS sequence"/>
</dbReference>
<dbReference type="GO" id="GO:1990423">
    <property type="term" value="C:RZZ complex"/>
    <property type="evidence" value="ECO:0007669"/>
    <property type="project" value="TreeGrafter"/>
</dbReference>
<dbReference type="OrthoDB" id="4953at2759"/>
<dbReference type="Pfam" id="PF22766">
    <property type="entry name" value="ZW10_C2"/>
    <property type="match status" value="1"/>
</dbReference>
<evidence type="ECO:0000313" key="5">
    <source>
        <dbReference type="Proteomes" id="UP000042958"/>
    </source>
</evidence>
<dbReference type="InterPro" id="IPR046362">
    <property type="entry name" value="Zw10/DSL1_C_sf"/>
</dbReference>
<sequence>MPPSEGEVCHAVLSFVTDGAYPEESVVAAEFPATALAKELELISQAREQVENEISSLSRENTTFDADDWIVQAKQLHADIERSRVTAREIVAQHEHTSPLRAKVEDASAKVGLIETEIAFNQAVAETLEEVQRLCQQLNNGRAALASGQLMAAIKQLDSMKAAIGQDAFFMNTNVMSILTLEIAQFREQIEDTLRMRWQEQIKVDRQQGEFQVIKGDGADSLDNTIASMSQLEILDLASENLLKDLSAAIVDPILLPRADGKSRTVDITDTGIHIRSEYSDTTVSETLSQTTKVLDYLRQNLPLPISAKLPQSLVPSVASKAISGWLSSSIPTTLEGLGDFEETLDCVMQFANTIQSWGWTGIEELVSWVNQAPRLWLTRRRVDSLDSVRKVLAASKGTTRQVERVEKEQVSRADEALLENAPDDWDANWDDDKEEESTEGPAMAARPEEDEDVSAWGLDEDAEEEPKPDAAVPSGDDDADDDAWGWGEDEGEEAQSNHKKPLQADTAANAVQGGKAAQSSAPREMTLKEVYTVTDIPDSILDIVRQQIHDSKNISEPPHSTSRVASSGAGLLALPTLILAMFKATSTPFYSLKLGSGQMYLYNDSLYLAGQIRELMEEHELSRLSSDVEALEKFGKFAYSKEMQTQSTIVTDLLDGAQGFGQCSEQPFKSECENAVSATTDRIRDVYKEWQPILSHSALLQSIGSLLSIVINKIIIDVEDLGDISEDQSKQLVCLCNQVSKLEDLFMPETSGEVEAVPVTAVYVPNWLRFQYLINILESSLADIKYLWLEGELGLEFSTDEVVDLIEALFAESTHRRQAITEIKRARRG</sequence>
<feature type="domain" description="ZW10 C-terminal helical" evidence="3">
    <location>
        <begin position="676"/>
        <end position="824"/>
    </location>
</feature>
<dbReference type="FunFam" id="1.10.357.150:FF:000004">
    <property type="entry name" value="Centromere/kinetochore protein zw10 homolog"/>
    <property type="match status" value="1"/>
</dbReference>
<dbReference type="PANTHER" id="PTHR12205">
    <property type="entry name" value="CENTROMERE/KINETOCHORE PROTEIN ZW10"/>
    <property type="match status" value="1"/>
</dbReference>
<evidence type="ECO:0000313" key="4">
    <source>
        <dbReference type="EMBL" id="CEJ59360.1"/>
    </source>
</evidence>
<dbReference type="STRING" id="104259.A0A0F7TVC0"/>
<dbReference type="AlphaFoldDB" id="A0A0F7TVC0"/>
<feature type="compositionally biased region" description="Acidic residues" evidence="2">
    <location>
        <begin position="449"/>
        <end position="467"/>
    </location>
</feature>
<dbReference type="InterPro" id="IPR055148">
    <property type="entry name" value="ZW10_C_2"/>
</dbReference>
<dbReference type="PANTHER" id="PTHR12205:SF0">
    <property type="entry name" value="CENTROMERE_KINETOCHORE PROTEIN ZW10 HOMOLOG"/>
    <property type="match status" value="1"/>
</dbReference>
<feature type="region of interest" description="Disordered" evidence="2">
    <location>
        <begin position="397"/>
        <end position="502"/>
    </location>
</feature>
<keyword evidence="1" id="KW-0175">Coiled coil</keyword>
<evidence type="ECO:0000256" key="2">
    <source>
        <dbReference type="SAM" id="MobiDB-lite"/>
    </source>
</evidence>
<proteinExistence type="predicted"/>
<name>A0A0F7TVC0_PENBI</name>
<gene>
    <name evidence="4" type="ORF">PMG11_07987</name>
</gene>
<dbReference type="Gene3D" id="1.10.357.150">
    <property type="match status" value="1"/>
</dbReference>
<keyword evidence="5" id="KW-1185">Reference proteome</keyword>
<accession>A0A0F7TVC0</accession>
<evidence type="ECO:0000259" key="3">
    <source>
        <dbReference type="Pfam" id="PF22766"/>
    </source>
</evidence>
<feature type="compositionally biased region" description="Acidic residues" evidence="2">
    <location>
        <begin position="422"/>
        <end position="439"/>
    </location>
</feature>
<dbReference type="GO" id="GO:0005737">
    <property type="term" value="C:cytoplasm"/>
    <property type="evidence" value="ECO:0007669"/>
    <property type="project" value="GOC"/>
</dbReference>
<protein>
    <recommendedName>
        <fullName evidence="3">ZW10 C-terminal helical domain-containing protein</fullName>
    </recommendedName>
</protein>
<reference evidence="5" key="1">
    <citation type="journal article" date="2015" name="Genome Announc.">
        <title>Draft genome sequence of the fungus Penicillium brasilianum MG11.</title>
        <authorList>
            <person name="Horn F."/>
            <person name="Linde J."/>
            <person name="Mattern D.J."/>
            <person name="Walther G."/>
            <person name="Guthke R."/>
            <person name="Brakhage A.A."/>
            <person name="Valiante V."/>
        </authorList>
    </citation>
    <scope>NUCLEOTIDE SEQUENCE [LARGE SCALE GENOMIC DNA]</scope>
    <source>
        <strain evidence="5">MG11</strain>
    </source>
</reference>
<feature type="compositionally biased region" description="Basic and acidic residues" evidence="2">
    <location>
        <begin position="402"/>
        <end position="416"/>
    </location>
</feature>
<organism evidence="4 5">
    <name type="scientific">Penicillium brasilianum</name>
    <dbReference type="NCBI Taxonomy" id="104259"/>
    <lineage>
        <taxon>Eukaryota</taxon>
        <taxon>Fungi</taxon>
        <taxon>Dikarya</taxon>
        <taxon>Ascomycota</taxon>
        <taxon>Pezizomycotina</taxon>
        <taxon>Eurotiomycetes</taxon>
        <taxon>Eurotiomycetidae</taxon>
        <taxon>Eurotiales</taxon>
        <taxon>Aspergillaceae</taxon>
        <taxon>Penicillium</taxon>
    </lineage>
</organism>
<dbReference type="EMBL" id="CDHK01000007">
    <property type="protein sequence ID" value="CEJ59360.1"/>
    <property type="molecule type" value="Genomic_DNA"/>
</dbReference>
<evidence type="ECO:0000256" key="1">
    <source>
        <dbReference type="SAM" id="Coils"/>
    </source>
</evidence>
<feature type="coiled-coil region" evidence="1">
    <location>
        <begin position="33"/>
        <end position="67"/>
    </location>
</feature>
<dbReference type="GO" id="GO:0007094">
    <property type="term" value="P:mitotic spindle assembly checkpoint signaling"/>
    <property type="evidence" value="ECO:0007669"/>
    <property type="project" value="TreeGrafter"/>
</dbReference>
<feature type="compositionally biased region" description="Acidic residues" evidence="2">
    <location>
        <begin position="476"/>
        <end position="494"/>
    </location>
</feature>